<evidence type="ECO:0000256" key="1">
    <source>
        <dbReference type="SAM" id="MobiDB-lite"/>
    </source>
</evidence>
<protein>
    <submittedName>
        <fullName evidence="2">Uncharacterized protein</fullName>
    </submittedName>
</protein>
<keyword evidence="3" id="KW-1185">Reference proteome</keyword>
<sequence>MSTNFASQKRSKSRPVDLPGFTGKADRLGLDKTVVKKRKQAATGVKQEEPRRKKPRSEQKRGKRVSQESGDARLPVDRPSSEVATCSAELAVNKAELAGIETDGEPKPDEVKAEMSESDHSCRRTLTDLPVELLLQIHELAGSSDLPCVSRYIHAALSDHTPLQAVQWLANRYGAQGSQRFLSLALRHPICDYDLVQLINYHWEELVLWHRADFEPRPIISPFGKALLPMYSDPLSIRNYPLGRLPCDSVPRRVLRIPPKEGDEARPDALACYILSKYVVSEKVLSYGIRHAVYTNQAGWARSFIGYGGNPFDKGGLALEIAMRRGDLDMVRDLVETHIATTGCRRKMQTNAAVITDEIKALILKFATREILDYFVKERKVKLSLGSILAL</sequence>
<evidence type="ECO:0000313" key="2">
    <source>
        <dbReference type="EMBL" id="KAG7531711.1"/>
    </source>
</evidence>
<proteinExistence type="predicted"/>
<name>A0A8K0NQ45_9TREE</name>
<feature type="region of interest" description="Disordered" evidence="1">
    <location>
        <begin position="1"/>
        <end position="83"/>
    </location>
</feature>
<dbReference type="AlphaFoldDB" id="A0A8K0NQ45"/>
<reference evidence="2" key="1">
    <citation type="submission" date="2020-04" db="EMBL/GenBank/DDBJ databases">
        <title>Analysis of mating type loci in Filobasidium floriforme.</title>
        <authorList>
            <person name="Nowrousian M."/>
        </authorList>
    </citation>
    <scope>NUCLEOTIDE SEQUENCE</scope>
    <source>
        <strain evidence="2">CBS 6242</strain>
    </source>
</reference>
<gene>
    <name evidence="2" type="ORF">FFLO_04153</name>
</gene>
<organism evidence="2 3">
    <name type="scientific">Filobasidium floriforme</name>
    <dbReference type="NCBI Taxonomy" id="5210"/>
    <lineage>
        <taxon>Eukaryota</taxon>
        <taxon>Fungi</taxon>
        <taxon>Dikarya</taxon>
        <taxon>Basidiomycota</taxon>
        <taxon>Agaricomycotina</taxon>
        <taxon>Tremellomycetes</taxon>
        <taxon>Filobasidiales</taxon>
        <taxon>Filobasidiaceae</taxon>
        <taxon>Filobasidium</taxon>
    </lineage>
</organism>
<dbReference type="Proteomes" id="UP000812966">
    <property type="component" value="Unassembled WGS sequence"/>
</dbReference>
<feature type="compositionally biased region" description="Basic and acidic residues" evidence="1">
    <location>
        <begin position="24"/>
        <end position="34"/>
    </location>
</feature>
<dbReference type="OrthoDB" id="539213at2759"/>
<comment type="caution">
    <text evidence="2">The sequence shown here is derived from an EMBL/GenBank/DDBJ whole genome shotgun (WGS) entry which is preliminary data.</text>
</comment>
<feature type="compositionally biased region" description="Basic and acidic residues" evidence="1">
    <location>
        <begin position="70"/>
        <end position="80"/>
    </location>
</feature>
<feature type="compositionally biased region" description="Basic and acidic residues" evidence="1">
    <location>
        <begin position="46"/>
        <end position="60"/>
    </location>
</feature>
<dbReference type="EMBL" id="JABELV010000084">
    <property type="protein sequence ID" value="KAG7531711.1"/>
    <property type="molecule type" value="Genomic_DNA"/>
</dbReference>
<accession>A0A8K0NQ45</accession>
<evidence type="ECO:0000313" key="3">
    <source>
        <dbReference type="Proteomes" id="UP000812966"/>
    </source>
</evidence>